<dbReference type="OrthoDB" id="4548523at2"/>
<dbReference type="STRING" id="57704.SAMN04489793_5292"/>
<sequence>MADPSYDAALKADIQHYLDRARDALLWKVEGLGEYDLRRPLTPTGTNLLGLVKHCAMVDSGYLGGCFGRPFTHPHLPDPESPDYVPDDDLWVRADEPTAAIVDLFTRARAHATATLTELPLTATGVVPWWGERGRAVTLHRLAMHTFYDLDRHASQADIVRESIDGAAGLQPGNSNLPDGVDWTAYRAKVEAAARAAE</sequence>
<dbReference type="EMBL" id="FNSA01000003">
    <property type="protein sequence ID" value="SED61182.1"/>
    <property type="molecule type" value="Genomic_DNA"/>
</dbReference>
<proteinExistence type="predicted"/>
<dbReference type="Proteomes" id="UP000182241">
    <property type="component" value="Unassembled WGS sequence"/>
</dbReference>
<dbReference type="InterPro" id="IPR034660">
    <property type="entry name" value="DinB/YfiT-like"/>
</dbReference>
<evidence type="ECO:0000313" key="2">
    <source>
        <dbReference type="Proteomes" id="UP000182241"/>
    </source>
</evidence>
<gene>
    <name evidence="1" type="ORF">SAMN04489793_5292</name>
</gene>
<organism evidence="1 2">
    <name type="scientific">Tsukamurella tyrosinosolvens</name>
    <dbReference type="NCBI Taxonomy" id="57704"/>
    <lineage>
        <taxon>Bacteria</taxon>
        <taxon>Bacillati</taxon>
        <taxon>Actinomycetota</taxon>
        <taxon>Actinomycetes</taxon>
        <taxon>Mycobacteriales</taxon>
        <taxon>Tsukamurellaceae</taxon>
        <taxon>Tsukamurella</taxon>
    </lineage>
</organism>
<evidence type="ECO:0000313" key="1">
    <source>
        <dbReference type="EMBL" id="SED61182.1"/>
    </source>
</evidence>
<dbReference type="Gene3D" id="1.20.120.450">
    <property type="entry name" value="dinb family like domain"/>
    <property type="match status" value="1"/>
</dbReference>
<dbReference type="RefSeq" id="WP_068742414.1">
    <property type="nucleotide sequence ID" value="NZ_FNSA01000003.1"/>
</dbReference>
<dbReference type="Pfam" id="PF04978">
    <property type="entry name" value="MST"/>
    <property type="match status" value="1"/>
</dbReference>
<protein>
    <recommendedName>
        <fullName evidence="3">DinB superfamily protein</fullName>
    </recommendedName>
</protein>
<dbReference type="InterPro" id="IPR007061">
    <property type="entry name" value="MST-like"/>
</dbReference>
<evidence type="ECO:0008006" key="3">
    <source>
        <dbReference type="Google" id="ProtNLM"/>
    </source>
</evidence>
<dbReference type="SUPFAM" id="SSF109854">
    <property type="entry name" value="DinB/YfiT-like putative metalloenzymes"/>
    <property type="match status" value="1"/>
</dbReference>
<reference evidence="2" key="1">
    <citation type="submission" date="2016-10" db="EMBL/GenBank/DDBJ databases">
        <authorList>
            <person name="Varghese N."/>
            <person name="Submissions S."/>
        </authorList>
    </citation>
    <scope>NUCLEOTIDE SEQUENCE [LARGE SCALE GENOMIC DNA]</scope>
    <source>
        <strain evidence="2">DSM 44234</strain>
    </source>
</reference>
<keyword evidence="2" id="KW-1185">Reference proteome</keyword>
<accession>A0A1H5C357</accession>
<name>A0A1H5C357_TSUTY</name>
<dbReference type="AlphaFoldDB" id="A0A1H5C357"/>